<evidence type="ECO:0000313" key="10">
    <source>
        <dbReference type="Proteomes" id="UP001431532"/>
    </source>
</evidence>
<evidence type="ECO:0000259" key="8">
    <source>
        <dbReference type="PROSITE" id="PS50928"/>
    </source>
</evidence>
<feature type="transmembrane region" description="Helical" evidence="7">
    <location>
        <begin position="94"/>
        <end position="118"/>
    </location>
</feature>
<proteinExistence type="inferred from homology"/>
<evidence type="ECO:0000313" key="9">
    <source>
        <dbReference type="EMBL" id="MDI6452765.1"/>
    </source>
</evidence>
<keyword evidence="5 7" id="KW-1133">Transmembrane helix</keyword>
<evidence type="ECO:0000256" key="3">
    <source>
        <dbReference type="ARBA" id="ARBA00022475"/>
    </source>
</evidence>
<comment type="subcellular location">
    <subcellularLocation>
        <location evidence="1 7">Cell membrane</location>
        <topology evidence="1 7">Multi-pass membrane protein</topology>
    </subcellularLocation>
</comment>
<keyword evidence="10" id="KW-1185">Reference proteome</keyword>
<gene>
    <name evidence="9" type="ORF">QJ521_04245</name>
</gene>
<dbReference type="Gene3D" id="1.10.3720.10">
    <property type="entry name" value="MetI-like"/>
    <property type="match status" value="1"/>
</dbReference>
<protein>
    <submittedName>
        <fullName evidence="9">Carbohydrate ABC transporter permease</fullName>
    </submittedName>
</protein>
<dbReference type="InterPro" id="IPR000515">
    <property type="entry name" value="MetI-like"/>
</dbReference>
<evidence type="ECO:0000256" key="5">
    <source>
        <dbReference type="ARBA" id="ARBA00022989"/>
    </source>
</evidence>
<feature type="transmembrane region" description="Helical" evidence="7">
    <location>
        <begin position="125"/>
        <end position="147"/>
    </location>
</feature>
<keyword evidence="6 7" id="KW-0472">Membrane</keyword>
<keyword evidence="2 7" id="KW-0813">Transport</keyword>
<organism evidence="9 10">
    <name type="scientific">Peloplasma aerotolerans</name>
    <dbReference type="NCBI Taxonomy" id="3044389"/>
    <lineage>
        <taxon>Bacteria</taxon>
        <taxon>Bacillati</taxon>
        <taxon>Mycoplasmatota</taxon>
        <taxon>Mollicutes</taxon>
        <taxon>Acholeplasmatales</taxon>
        <taxon>Acholeplasmataceae</taxon>
        <taxon>Peloplasma</taxon>
    </lineage>
</organism>
<dbReference type="PROSITE" id="PS50928">
    <property type="entry name" value="ABC_TM1"/>
    <property type="match status" value="1"/>
</dbReference>
<evidence type="ECO:0000256" key="4">
    <source>
        <dbReference type="ARBA" id="ARBA00022692"/>
    </source>
</evidence>
<dbReference type="EMBL" id="JASCXW010000010">
    <property type="protein sequence ID" value="MDI6452765.1"/>
    <property type="molecule type" value="Genomic_DNA"/>
</dbReference>
<evidence type="ECO:0000256" key="2">
    <source>
        <dbReference type="ARBA" id="ARBA00022448"/>
    </source>
</evidence>
<keyword evidence="4 7" id="KW-0812">Transmembrane</keyword>
<dbReference type="GO" id="GO:0005886">
    <property type="term" value="C:plasma membrane"/>
    <property type="evidence" value="ECO:0007669"/>
    <property type="project" value="UniProtKB-SubCell"/>
</dbReference>
<feature type="transmembrane region" description="Helical" evidence="7">
    <location>
        <begin position="26"/>
        <end position="49"/>
    </location>
</feature>
<dbReference type="Proteomes" id="UP001431532">
    <property type="component" value="Unassembled WGS sequence"/>
</dbReference>
<dbReference type="Pfam" id="PF00528">
    <property type="entry name" value="BPD_transp_1"/>
    <property type="match status" value="1"/>
</dbReference>
<comment type="similarity">
    <text evidence="7">Belongs to the binding-protein-dependent transport system permease family.</text>
</comment>
<evidence type="ECO:0000256" key="6">
    <source>
        <dbReference type="ARBA" id="ARBA00023136"/>
    </source>
</evidence>
<feature type="transmembrane region" description="Helical" evidence="7">
    <location>
        <begin position="257"/>
        <end position="281"/>
    </location>
</feature>
<keyword evidence="3" id="KW-1003">Cell membrane</keyword>
<dbReference type="GO" id="GO:0055085">
    <property type="term" value="P:transmembrane transport"/>
    <property type="evidence" value="ECO:0007669"/>
    <property type="project" value="InterPro"/>
</dbReference>
<name>A0AAW6U7L5_9MOLU</name>
<dbReference type="InterPro" id="IPR035906">
    <property type="entry name" value="MetI-like_sf"/>
</dbReference>
<evidence type="ECO:0000256" key="7">
    <source>
        <dbReference type="RuleBase" id="RU363032"/>
    </source>
</evidence>
<dbReference type="SUPFAM" id="SSF161098">
    <property type="entry name" value="MetI-like"/>
    <property type="match status" value="1"/>
</dbReference>
<dbReference type="AlphaFoldDB" id="A0AAW6U7L5"/>
<feature type="transmembrane region" description="Helical" evidence="7">
    <location>
        <begin position="200"/>
        <end position="221"/>
    </location>
</feature>
<comment type="caution">
    <text evidence="9">The sequence shown here is derived from an EMBL/GenBank/DDBJ whole genome shotgun (WGS) entry which is preliminary data.</text>
</comment>
<dbReference type="PANTHER" id="PTHR43744">
    <property type="entry name" value="ABC TRANSPORTER PERMEASE PROTEIN MG189-RELATED-RELATED"/>
    <property type="match status" value="1"/>
</dbReference>
<reference evidence="9" key="1">
    <citation type="submission" date="2023-05" db="EMBL/GenBank/DDBJ databases">
        <title>Mariniplasma microaerophilum sp. nov., a novel anaerobic mollicute isolated from terrestrial mud volcano, Taman Peninsula, Russia.</title>
        <authorList>
            <person name="Khomyakova M.A."/>
            <person name="Merkel A.Y."/>
            <person name="Slobodkin A.I."/>
        </authorList>
    </citation>
    <scope>NUCLEOTIDE SEQUENCE</scope>
    <source>
        <strain evidence="9">M4Ah</strain>
    </source>
</reference>
<accession>A0AAW6U7L5</accession>
<dbReference type="PANTHER" id="PTHR43744:SF1">
    <property type="entry name" value="BINDING-PROTEIN-DEPENDENT TRANSPORT SYSTEMS INNER MEMBRANE COMPONENT"/>
    <property type="match status" value="1"/>
</dbReference>
<feature type="transmembrane region" description="Helical" evidence="7">
    <location>
        <begin position="159"/>
        <end position="179"/>
    </location>
</feature>
<feature type="domain" description="ABC transmembrane type-1" evidence="8">
    <location>
        <begin position="90"/>
        <end position="281"/>
    </location>
</feature>
<sequence>MKKRKKSSYFGAMINPTNFHRSQIKFYMILIPILLLMVLPIIFIISHAFKPLDELYAYPPRFFASRVTFDNFRQLMNASQQSGIPFGRYLFNSLMSASIVIFLSLLLSSLAAFAFSFLDFKGKKWLFAANQVAIMFVAIAVAVPRYIVMNVLGVTNSFAAHIVPLIAMPVGVFLLKQFMDQIPRELHDAAKIDGANRFQIYRMIVLPLVKPALATIAILAFQSAWNNVETSQLFISDEALKTLPYYFSTLTLGTSGIAAQGMAAAASLIIFLPNIILFIILQKNVMNTMAHSGLK</sequence>
<dbReference type="CDD" id="cd06261">
    <property type="entry name" value="TM_PBP2"/>
    <property type="match status" value="1"/>
</dbReference>
<evidence type="ECO:0000256" key="1">
    <source>
        <dbReference type="ARBA" id="ARBA00004651"/>
    </source>
</evidence>